<protein>
    <submittedName>
        <fullName evidence="1">SIMPL domain-containing protein</fullName>
    </submittedName>
</protein>
<evidence type="ECO:0000313" key="1">
    <source>
        <dbReference type="EMBL" id="MBD3922359.1"/>
    </source>
</evidence>
<proteinExistence type="predicted"/>
<gene>
    <name evidence="1" type="ORF">H8B09_26630</name>
</gene>
<keyword evidence="2" id="KW-1185">Reference proteome</keyword>
<accession>A0ABR8N2G6</accession>
<dbReference type="Proteomes" id="UP000609346">
    <property type="component" value="Unassembled WGS sequence"/>
</dbReference>
<dbReference type="RefSeq" id="WP_191206650.1">
    <property type="nucleotide sequence ID" value="NZ_JACXZA010000008.1"/>
</dbReference>
<dbReference type="Pfam" id="PF04402">
    <property type="entry name" value="SIMPL"/>
    <property type="match status" value="1"/>
</dbReference>
<dbReference type="Gene3D" id="3.30.110.170">
    <property type="entry name" value="Protein of unknown function (DUF541), domain 1"/>
    <property type="match status" value="1"/>
</dbReference>
<evidence type="ECO:0000313" key="2">
    <source>
        <dbReference type="Proteomes" id="UP000609346"/>
    </source>
</evidence>
<name>A0ABR8N2G6_9BACL</name>
<dbReference type="EMBL" id="JACXZA010000008">
    <property type="protein sequence ID" value="MBD3922359.1"/>
    <property type="molecule type" value="Genomic_DNA"/>
</dbReference>
<dbReference type="InterPro" id="IPR052022">
    <property type="entry name" value="26kDa_periplasmic_antigen"/>
</dbReference>
<dbReference type="InterPro" id="IPR007497">
    <property type="entry name" value="SIMPL/DUF541"/>
</dbReference>
<comment type="caution">
    <text evidence="1">The sequence shown here is derived from an EMBL/GenBank/DDBJ whole genome shotgun (WGS) entry which is preliminary data.</text>
</comment>
<dbReference type="Gene3D" id="3.30.70.2970">
    <property type="entry name" value="Protein of unknown function (DUF541), domain 2"/>
    <property type="match status" value="1"/>
</dbReference>
<reference evidence="1 2" key="1">
    <citation type="submission" date="2020-09" db="EMBL/GenBank/DDBJ databases">
        <title>Paenibacillus sp. strain PR3 16S rRNA gene Genome sequencing and assembly.</title>
        <authorList>
            <person name="Kim J."/>
        </authorList>
    </citation>
    <scope>NUCLEOTIDE SEQUENCE [LARGE SCALE GENOMIC DNA]</scope>
    <source>
        <strain evidence="1 2">PR3</strain>
    </source>
</reference>
<sequence>MTSYGQEHGLDQGRSTIEVQGEGQVTAAPDQAVITLGVATEKEELRTAQADNAAAIARIIQSIRQLNVPQEQIQTIEYRIDTHYDYIDGKQIFRGYQVTHMLQITTNNVGQAGTIVDTAVENGANHIGGIRYSVAQPAYYEKQALSLAVRNAMDKALTIAHTMGITIDVVPTRVQELSQSGFTPMPLASAAMKVSDATPLQPGQLTITASVRAWFRQR</sequence>
<organism evidence="1 2">
    <name type="scientific">Paenibacillus terricola</name>
    <dbReference type="NCBI Taxonomy" id="2763503"/>
    <lineage>
        <taxon>Bacteria</taxon>
        <taxon>Bacillati</taxon>
        <taxon>Bacillota</taxon>
        <taxon>Bacilli</taxon>
        <taxon>Bacillales</taxon>
        <taxon>Paenibacillaceae</taxon>
        <taxon>Paenibacillus</taxon>
    </lineage>
</organism>
<dbReference type="PANTHER" id="PTHR34387:SF1">
    <property type="entry name" value="PERIPLASMIC IMMUNOGENIC PROTEIN"/>
    <property type="match status" value="1"/>
</dbReference>
<dbReference type="PANTHER" id="PTHR34387">
    <property type="entry name" value="SLR1258 PROTEIN"/>
    <property type="match status" value="1"/>
</dbReference>